<comment type="cofactor">
    <cofactor evidence="12">
        <name>Mn(2+)</name>
        <dbReference type="ChEBI" id="CHEBI:29035"/>
    </cofactor>
    <cofactor evidence="12">
        <name>Mg(2+)</name>
        <dbReference type="ChEBI" id="CHEBI:18420"/>
    </cofactor>
    <text evidence="12">Manganese or magnesium. Binds 1 divalent metal ion per monomer in the absence of substrate. May bind a second metal ion after substrate binding.</text>
</comment>
<keyword evidence="9 12" id="KW-0255">Endonuclease</keyword>
<keyword evidence="10 12" id="KW-0378">Hydrolase</keyword>
<evidence type="ECO:0000256" key="2">
    <source>
        <dbReference type="ARBA" id="ARBA00001946"/>
    </source>
</evidence>
<name>A0A1F4UME4_UNCKA</name>
<comment type="function">
    <text evidence="3 13">Endonuclease that specifically degrades the RNA of RNA-DNA hybrids.</text>
</comment>
<dbReference type="GO" id="GO:0032299">
    <property type="term" value="C:ribonuclease H2 complex"/>
    <property type="evidence" value="ECO:0007669"/>
    <property type="project" value="TreeGrafter"/>
</dbReference>
<proteinExistence type="inferred from homology"/>
<evidence type="ECO:0000256" key="5">
    <source>
        <dbReference type="ARBA" id="ARBA00007383"/>
    </source>
</evidence>
<keyword evidence="8 12" id="KW-0479">Metal-binding</keyword>
<evidence type="ECO:0000256" key="13">
    <source>
        <dbReference type="RuleBase" id="RU003515"/>
    </source>
</evidence>
<evidence type="ECO:0000256" key="12">
    <source>
        <dbReference type="PROSITE-ProRule" id="PRU01319"/>
    </source>
</evidence>
<dbReference type="PANTHER" id="PTHR10954">
    <property type="entry name" value="RIBONUCLEASE H2 SUBUNIT A"/>
    <property type="match status" value="1"/>
</dbReference>
<dbReference type="EC" id="3.1.26.4" evidence="13"/>
<evidence type="ECO:0000256" key="3">
    <source>
        <dbReference type="ARBA" id="ARBA00004065"/>
    </source>
</evidence>
<evidence type="ECO:0000256" key="10">
    <source>
        <dbReference type="ARBA" id="ARBA00022801"/>
    </source>
</evidence>
<sequence>MKNDLLAFEKKLWNKSIGYIAGIDEVGRGAFAGPMVVAAVILSKNHLEALDDLNDELKLYTQINDFKLLTPKKRGIISDFLQKESLSYSIVEISNDEIDKIGLTSCTQKLFYESVLKLSVKPEHILTDTFEIKSIDRTYQTNITKGDTKSITIAAASIIAKVYRDNLMIKIHNMSDKYKVYGFDKHKGYGTKLHREMIEKYGYSDLHRQSFHFKK</sequence>
<evidence type="ECO:0000313" key="16">
    <source>
        <dbReference type="Proteomes" id="UP000178615"/>
    </source>
</evidence>
<dbReference type="InterPro" id="IPR022898">
    <property type="entry name" value="RNase_HII"/>
</dbReference>
<feature type="binding site" evidence="12">
    <location>
        <position position="128"/>
    </location>
    <ligand>
        <name>a divalent metal cation</name>
        <dbReference type="ChEBI" id="CHEBI:60240"/>
    </ligand>
</feature>
<evidence type="ECO:0000256" key="6">
    <source>
        <dbReference type="ARBA" id="ARBA00022490"/>
    </source>
</evidence>
<comment type="catalytic activity">
    <reaction evidence="1 12 13">
        <text>Endonucleolytic cleavage to 5'-phosphomonoester.</text>
        <dbReference type="EC" id="3.1.26.4"/>
    </reaction>
</comment>
<evidence type="ECO:0000259" key="14">
    <source>
        <dbReference type="PROSITE" id="PS51975"/>
    </source>
</evidence>
<evidence type="ECO:0000256" key="8">
    <source>
        <dbReference type="ARBA" id="ARBA00022723"/>
    </source>
</evidence>
<comment type="caution">
    <text evidence="15">The sequence shown here is derived from an EMBL/GenBank/DDBJ whole genome shotgun (WGS) entry which is preliminary data.</text>
</comment>
<dbReference type="GO" id="GO:0004523">
    <property type="term" value="F:RNA-DNA hybrid ribonuclease activity"/>
    <property type="evidence" value="ECO:0007669"/>
    <property type="project" value="UniProtKB-UniRule"/>
</dbReference>
<dbReference type="PANTHER" id="PTHR10954:SF18">
    <property type="entry name" value="RIBONUCLEASE HII"/>
    <property type="match status" value="1"/>
</dbReference>
<dbReference type="CDD" id="cd07182">
    <property type="entry name" value="RNase_HII_bacteria_HII_like"/>
    <property type="match status" value="1"/>
</dbReference>
<gene>
    <name evidence="15" type="ORF">A2V49_03540</name>
</gene>
<comment type="cofactor">
    <cofactor evidence="2">
        <name>Mg(2+)</name>
        <dbReference type="ChEBI" id="CHEBI:18420"/>
    </cofactor>
</comment>
<feature type="domain" description="RNase H type-2" evidence="14">
    <location>
        <begin position="18"/>
        <end position="215"/>
    </location>
</feature>
<dbReference type="GO" id="GO:0043137">
    <property type="term" value="P:DNA replication, removal of RNA primer"/>
    <property type="evidence" value="ECO:0007669"/>
    <property type="project" value="TreeGrafter"/>
</dbReference>
<dbReference type="Gene3D" id="3.30.420.10">
    <property type="entry name" value="Ribonuclease H-like superfamily/Ribonuclease H"/>
    <property type="match status" value="1"/>
</dbReference>
<evidence type="ECO:0000256" key="1">
    <source>
        <dbReference type="ARBA" id="ARBA00000077"/>
    </source>
</evidence>
<evidence type="ECO:0000256" key="11">
    <source>
        <dbReference type="ARBA" id="ARBA00023211"/>
    </source>
</evidence>
<dbReference type="Proteomes" id="UP000178615">
    <property type="component" value="Unassembled WGS sequence"/>
</dbReference>
<dbReference type="AlphaFoldDB" id="A0A1F4UME4"/>
<evidence type="ECO:0000256" key="7">
    <source>
        <dbReference type="ARBA" id="ARBA00022722"/>
    </source>
</evidence>
<dbReference type="GO" id="GO:0005737">
    <property type="term" value="C:cytoplasm"/>
    <property type="evidence" value="ECO:0007669"/>
    <property type="project" value="UniProtKB-SubCell"/>
</dbReference>
<evidence type="ECO:0000256" key="9">
    <source>
        <dbReference type="ARBA" id="ARBA00022759"/>
    </source>
</evidence>
<dbReference type="InterPro" id="IPR001352">
    <property type="entry name" value="RNase_HII/HIII"/>
</dbReference>
<dbReference type="SUPFAM" id="SSF53098">
    <property type="entry name" value="Ribonuclease H-like"/>
    <property type="match status" value="1"/>
</dbReference>
<organism evidence="15 16">
    <name type="scientific">candidate division WWE3 bacterium RBG_19FT_COMBO_34_6</name>
    <dbReference type="NCBI Taxonomy" id="1802612"/>
    <lineage>
        <taxon>Bacteria</taxon>
        <taxon>Katanobacteria</taxon>
    </lineage>
</organism>
<keyword evidence="11" id="KW-0464">Manganese</keyword>
<keyword evidence="7 12" id="KW-0540">Nuclease</keyword>
<comment type="similarity">
    <text evidence="5 13">Belongs to the RNase HII family.</text>
</comment>
<dbReference type="InterPro" id="IPR012337">
    <property type="entry name" value="RNaseH-like_sf"/>
</dbReference>
<comment type="subcellular location">
    <subcellularLocation>
        <location evidence="4">Cytoplasm</location>
    </subcellularLocation>
</comment>
<dbReference type="EMBL" id="MEUV01000014">
    <property type="protein sequence ID" value="OGC46124.1"/>
    <property type="molecule type" value="Genomic_DNA"/>
</dbReference>
<dbReference type="InterPro" id="IPR036397">
    <property type="entry name" value="RNaseH_sf"/>
</dbReference>
<dbReference type="InterPro" id="IPR024567">
    <property type="entry name" value="RNase_HII/HIII_dom"/>
</dbReference>
<dbReference type="GO" id="GO:0003723">
    <property type="term" value="F:RNA binding"/>
    <property type="evidence" value="ECO:0007669"/>
    <property type="project" value="UniProtKB-UniRule"/>
</dbReference>
<protein>
    <recommendedName>
        <fullName evidence="13">Ribonuclease</fullName>
        <ecNumber evidence="13">3.1.26.4</ecNumber>
    </recommendedName>
</protein>
<reference evidence="15 16" key="1">
    <citation type="journal article" date="2016" name="Nat. Commun.">
        <title>Thousands of microbial genomes shed light on interconnected biogeochemical processes in an aquifer system.</title>
        <authorList>
            <person name="Anantharaman K."/>
            <person name="Brown C.T."/>
            <person name="Hug L.A."/>
            <person name="Sharon I."/>
            <person name="Castelle C.J."/>
            <person name="Probst A.J."/>
            <person name="Thomas B.C."/>
            <person name="Singh A."/>
            <person name="Wilkins M.J."/>
            <person name="Karaoz U."/>
            <person name="Brodie E.L."/>
            <person name="Williams K.H."/>
            <person name="Hubbard S.S."/>
            <person name="Banfield J.F."/>
        </authorList>
    </citation>
    <scope>NUCLEOTIDE SEQUENCE [LARGE SCALE GENOMIC DNA]</scope>
</reference>
<dbReference type="NCBIfam" id="NF000595">
    <property type="entry name" value="PRK00015.1-3"/>
    <property type="match status" value="1"/>
</dbReference>
<dbReference type="Pfam" id="PF01351">
    <property type="entry name" value="RNase_HII"/>
    <property type="match status" value="1"/>
</dbReference>
<dbReference type="GO" id="GO:0006298">
    <property type="term" value="P:mismatch repair"/>
    <property type="evidence" value="ECO:0007669"/>
    <property type="project" value="TreeGrafter"/>
</dbReference>
<dbReference type="GO" id="GO:0046872">
    <property type="term" value="F:metal ion binding"/>
    <property type="evidence" value="ECO:0007669"/>
    <property type="project" value="UniProtKB-KW"/>
</dbReference>
<accession>A0A1F4UME4</accession>
<feature type="binding site" evidence="12">
    <location>
        <position position="24"/>
    </location>
    <ligand>
        <name>a divalent metal cation</name>
        <dbReference type="ChEBI" id="CHEBI:60240"/>
    </ligand>
</feature>
<evidence type="ECO:0000256" key="4">
    <source>
        <dbReference type="ARBA" id="ARBA00004496"/>
    </source>
</evidence>
<evidence type="ECO:0000313" key="15">
    <source>
        <dbReference type="EMBL" id="OGC46124.1"/>
    </source>
</evidence>
<dbReference type="PROSITE" id="PS51975">
    <property type="entry name" value="RNASE_H_2"/>
    <property type="match status" value="1"/>
</dbReference>
<keyword evidence="6" id="KW-0963">Cytoplasm</keyword>
<feature type="binding site" evidence="12">
    <location>
        <position position="25"/>
    </location>
    <ligand>
        <name>a divalent metal cation</name>
        <dbReference type="ChEBI" id="CHEBI:60240"/>
    </ligand>
</feature>